<reference evidence="1" key="1">
    <citation type="submission" date="2020-06" db="EMBL/GenBank/DDBJ databases">
        <title>Unique genomic features of the anaerobic methanotrophic archaea.</title>
        <authorList>
            <person name="Chadwick G.L."/>
            <person name="Skennerton C.T."/>
            <person name="Laso-Perez R."/>
            <person name="Leu A.O."/>
            <person name="Speth D.R."/>
            <person name="Yu H."/>
            <person name="Morgan-Lang C."/>
            <person name="Hatzenpichler R."/>
            <person name="Goudeau D."/>
            <person name="Malmstrom R."/>
            <person name="Brazelton W.J."/>
            <person name="Woyke T."/>
            <person name="Hallam S.J."/>
            <person name="Tyson G.W."/>
            <person name="Wegener G."/>
            <person name="Boetius A."/>
            <person name="Orphan V."/>
        </authorList>
    </citation>
    <scope>NUCLEOTIDE SEQUENCE</scope>
</reference>
<dbReference type="PIRSF" id="PIRSF004897">
    <property type="entry name" value="UCP004897_ACT"/>
    <property type="match status" value="1"/>
</dbReference>
<organism evidence="1">
    <name type="scientific">Candidatus Methanogaster sp. ANME-2c ERB4</name>
    <dbReference type="NCBI Taxonomy" id="2759911"/>
    <lineage>
        <taxon>Archaea</taxon>
        <taxon>Methanobacteriati</taxon>
        <taxon>Methanobacteriota</taxon>
        <taxon>Stenosarchaea group</taxon>
        <taxon>Methanomicrobia</taxon>
        <taxon>Methanosarcinales</taxon>
        <taxon>ANME-2 cluster</taxon>
        <taxon>Candidatus Methanogasteraceae</taxon>
        <taxon>Candidatus Methanogaster</taxon>
    </lineage>
</organism>
<dbReference type="AlphaFoldDB" id="A0A7G9YHG5"/>
<sequence length="167" mass="18194">MWDIILNKFDKYPAQEKVVRLLLKRGFQVTEDGKVVSGGIKLAHTQIAKEIGVDRRVVDGAASMIAQDDLLRIIFRNIRPISSLCEVAPDLDLGVIVITPVDAARTGILASVAACVAEHGISIMQAIADDPILSEHQTLTIVCDRQMPDDLACELLKCEGVKSVSIY</sequence>
<dbReference type="EMBL" id="MT631263">
    <property type="protein sequence ID" value="QNO47449.1"/>
    <property type="molecule type" value="Genomic_DNA"/>
</dbReference>
<proteinExistence type="predicted"/>
<name>A0A7G9YHG5_9EURY</name>
<protein>
    <recommendedName>
        <fullName evidence="2">ACT domain-containing protein</fullName>
    </recommendedName>
</protein>
<dbReference type="InterPro" id="IPR014424">
    <property type="entry name" value="UCP004897_ACT"/>
</dbReference>
<accession>A0A7G9YHG5</accession>
<gene>
    <name evidence="1" type="ORF">IILFPGFB_00021</name>
</gene>
<evidence type="ECO:0000313" key="1">
    <source>
        <dbReference type="EMBL" id="QNO47449.1"/>
    </source>
</evidence>
<evidence type="ECO:0008006" key="2">
    <source>
        <dbReference type="Google" id="ProtNLM"/>
    </source>
</evidence>
<dbReference type="InterPro" id="IPR045865">
    <property type="entry name" value="ACT-like_dom_sf"/>
</dbReference>
<dbReference type="SUPFAM" id="SSF55021">
    <property type="entry name" value="ACT-like"/>
    <property type="match status" value="1"/>
</dbReference>